<feature type="region of interest" description="Disordered" evidence="1">
    <location>
        <begin position="1"/>
        <end position="58"/>
    </location>
</feature>
<keyword evidence="4" id="KW-1185">Reference proteome</keyword>
<evidence type="ECO:0000313" key="2">
    <source>
        <dbReference type="EMBL" id="KAK1931496.1"/>
    </source>
</evidence>
<sequence length="185" mass="19721">MSGPGSPGHPSTPPSHGSSPPPSPPTPRTPSSERSFRSALTTRSAATHASQFSAPGADPRVIALQAQLAHSQRMRETRSRDQDRLNDTVSRLRADIAALEVFRDGQTAEILCLGDEIAGLNSRSGGGSGGDMIASLQGQRNQHTAEHWDTNQRLARIQAQLDAAIQDQDSRAAELREAGEAEIEL</sequence>
<proteinExistence type="predicted"/>
<accession>A0AAD9G3L0</accession>
<dbReference type="AlphaFoldDB" id="A0AAD9G3L0"/>
<name>A0AAD9G3L0_9STRA</name>
<feature type="compositionally biased region" description="Pro residues" evidence="1">
    <location>
        <begin position="19"/>
        <end position="28"/>
    </location>
</feature>
<evidence type="ECO:0000256" key="1">
    <source>
        <dbReference type="SAM" id="MobiDB-lite"/>
    </source>
</evidence>
<evidence type="ECO:0000313" key="4">
    <source>
        <dbReference type="Proteomes" id="UP001259832"/>
    </source>
</evidence>
<dbReference type="EMBL" id="JASMQC010000033">
    <property type="protein sequence ID" value="KAK1931501.1"/>
    <property type="molecule type" value="Genomic_DNA"/>
</dbReference>
<dbReference type="Proteomes" id="UP001259832">
    <property type="component" value="Unassembled WGS sequence"/>
</dbReference>
<evidence type="ECO:0000313" key="3">
    <source>
        <dbReference type="EMBL" id="KAK1931501.1"/>
    </source>
</evidence>
<feature type="compositionally biased region" description="Polar residues" evidence="1">
    <location>
        <begin position="38"/>
        <end position="53"/>
    </location>
</feature>
<organism evidence="3 4">
    <name type="scientific">Phytophthora citrophthora</name>
    <dbReference type="NCBI Taxonomy" id="4793"/>
    <lineage>
        <taxon>Eukaryota</taxon>
        <taxon>Sar</taxon>
        <taxon>Stramenopiles</taxon>
        <taxon>Oomycota</taxon>
        <taxon>Peronosporomycetes</taxon>
        <taxon>Peronosporales</taxon>
        <taxon>Peronosporaceae</taxon>
        <taxon>Phytophthora</taxon>
    </lineage>
</organism>
<comment type="caution">
    <text evidence="3">The sequence shown here is derived from an EMBL/GenBank/DDBJ whole genome shotgun (WGS) entry which is preliminary data.</text>
</comment>
<dbReference type="EMBL" id="JASMQC010000033">
    <property type="protein sequence ID" value="KAK1931496.1"/>
    <property type="molecule type" value="Genomic_DNA"/>
</dbReference>
<reference evidence="3" key="1">
    <citation type="submission" date="2023-08" db="EMBL/GenBank/DDBJ databases">
        <title>Reference Genome Resource for the Citrus Pathogen Phytophthora citrophthora.</title>
        <authorList>
            <person name="Moller H."/>
            <person name="Coetzee B."/>
            <person name="Rose L.J."/>
            <person name="Van Niekerk J.M."/>
        </authorList>
    </citation>
    <scope>NUCLEOTIDE SEQUENCE</scope>
    <source>
        <strain evidence="3">STE-U-9442</strain>
    </source>
</reference>
<protein>
    <submittedName>
        <fullName evidence="3">Uncharacterized protein</fullName>
    </submittedName>
</protein>
<gene>
    <name evidence="2" type="ORF">P3T76_012825</name>
    <name evidence="3" type="ORF">P3T76_012830</name>
</gene>